<evidence type="ECO:0000256" key="4">
    <source>
        <dbReference type="ARBA" id="ARBA00022989"/>
    </source>
</evidence>
<evidence type="ECO:0000256" key="5">
    <source>
        <dbReference type="ARBA" id="ARBA00023136"/>
    </source>
</evidence>
<dbReference type="EMBL" id="JAHFVK010000002">
    <property type="protein sequence ID" value="MBT2134485.1"/>
    <property type="molecule type" value="Genomic_DNA"/>
</dbReference>
<comment type="subcellular location">
    <subcellularLocation>
        <location evidence="1">Membrane</location>
        <topology evidence="1">Multi-pass membrane protein</topology>
    </subcellularLocation>
</comment>
<keyword evidence="3 7" id="KW-0812">Transmembrane</keyword>
<protein>
    <submittedName>
        <fullName evidence="8">Type IV secretion system protein</fullName>
    </submittedName>
</protein>
<evidence type="ECO:0000256" key="3">
    <source>
        <dbReference type="ARBA" id="ARBA00022692"/>
    </source>
</evidence>
<comment type="caution">
    <text evidence="8">The sequence shown here is derived from an EMBL/GenBank/DDBJ whole genome shotgun (WGS) entry which is preliminary data.</text>
</comment>
<gene>
    <name evidence="8" type="ORF">KK137_09085</name>
</gene>
<feature type="compositionally biased region" description="Basic and acidic residues" evidence="6">
    <location>
        <begin position="387"/>
        <end position="401"/>
    </location>
</feature>
<feature type="region of interest" description="Disordered" evidence="6">
    <location>
        <begin position="357"/>
        <end position="401"/>
    </location>
</feature>
<comment type="similarity">
    <text evidence="2">Belongs to the TrbL/VirB6 family.</text>
</comment>
<name>A0ABS5W405_9SPHN</name>
<evidence type="ECO:0000313" key="9">
    <source>
        <dbReference type="Proteomes" id="UP000811255"/>
    </source>
</evidence>
<evidence type="ECO:0000313" key="8">
    <source>
        <dbReference type="EMBL" id="MBT2134485.1"/>
    </source>
</evidence>
<evidence type="ECO:0000256" key="1">
    <source>
        <dbReference type="ARBA" id="ARBA00004141"/>
    </source>
</evidence>
<evidence type="ECO:0000256" key="2">
    <source>
        <dbReference type="ARBA" id="ARBA00007802"/>
    </source>
</evidence>
<accession>A0ABS5W405</accession>
<feature type="transmembrane region" description="Helical" evidence="7">
    <location>
        <begin position="185"/>
        <end position="209"/>
    </location>
</feature>
<evidence type="ECO:0000256" key="6">
    <source>
        <dbReference type="SAM" id="MobiDB-lite"/>
    </source>
</evidence>
<dbReference type="Pfam" id="PF04610">
    <property type="entry name" value="TrbL"/>
    <property type="match status" value="1"/>
</dbReference>
<dbReference type="Proteomes" id="UP000811255">
    <property type="component" value="Unassembled WGS sequence"/>
</dbReference>
<organism evidence="8 9">
    <name type="scientific">Croceibacterium selenioxidans</name>
    <dbReference type="NCBI Taxonomy" id="2838833"/>
    <lineage>
        <taxon>Bacteria</taxon>
        <taxon>Pseudomonadati</taxon>
        <taxon>Pseudomonadota</taxon>
        <taxon>Alphaproteobacteria</taxon>
        <taxon>Sphingomonadales</taxon>
        <taxon>Erythrobacteraceae</taxon>
        <taxon>Croceibacterium</taxon>
    </lineage>
</organism>
<feature type="transmembrane region" description="Helical" evidence="7">
    <location>
        <begin position="266"/>
        <end position="284"/>
    </location>
</feature>
<dbReference type="RefSeq" id="WP_214536128.1">
    <property type="nucleotide sequence ID" value="NZ_JAHFVK010000002.1"/>
</dbReference>
<evidence type="ECO:0000256" key="7">
    <source>
        <dbReference type="SAM" id="Phobius"/>
    </source>
</evidence>
<feature type="transmembrane region" description="Helical" evidence="7">
    <location>
        <begin position="221"/>
        <end position="246"/>
    </location>
</feature>
<keyword evidence="4 7" id="KW-1133">Transmembrane helix</keyword>
<reference evidence="8 9" key="1">
    <citation type="submission" date="2021-05" db="EMBL/GenBank/DDBJ databases">
        <title>Croceibacterium sp. LX-88 genome sequence.</title>
        <authorList>
            <person name="Luo X."/>
        </authorList>
    </citation>
    <scope>NUCLEOTIDE SEQUENCE [LARGE SCALE GENOMIC DNA]</scope>
    <source>
        <strain evidence="8 9">LX-88</strain>
    </source>
</reference>
<dbReference type="InterPro" id="IPR007688">
    <property type="entry name" value="Conjugal_tfr_TrbL/VirB6"/>
</dbReference>
<feature type="transmembrane region" description="Helical" evidence="7">
    <location>
        <begin position="42"/>
        <end position="63"/>
    </location>
</feature>
<proteinExistence type="inferred from homology"/>
<keyword evidence="9" id="KW-1185">Reference proteome</keyword>
<feature type="transmembrane region" description="Helical" evidence="7">
    <location>
        <begin position="75"/>
        <end position="92"/>
    </location>
</feature>
<keyword evidence="5 7" id="KW-0472">Membrane</keyword>
<sequence>MACPTVTTGNRFLVDTLSHLDCQAQTLGSFGFQSLAQAGSPAAVLLSALLTLFIALYGIRLLFGAGDGPRDLVNAVLKIGIVLTLAASWPAWRTLAYDTVLYGPAEVASTMMPSTLPDPRAGFTERLQAIDSGIAALTFTGTGRQTGQLVDSQVTSGFRSIALTDETGLGWSRPLFLAATIGPLALLRIAAGLLLALMPLVAGLLLFDFSRGLFAGWVRGLVLVALGSLGLTVLLSVEIAIMEPWLADALNRRNLGYATPTAPTELLALVVAFTIATNGLLYLLGKVAFQNSWSIRLPAFRADRPLPLAGSSTLMPAGHSEIAAHSRALAVSEAVALQVRREKASAASGDRIRQIGMASGPGLLPAPTGYSTGSLTEPLGSSHRWTLRRDTSAQRRRDNHP</sequence>